<accession>A0ABW0TZ70</accession>
<dbReference type="CDD" id="cd17920">
    <property type="entry name" value="DEXHc_RecQ"/>
    <property type="match status" value="1"/>
</dbReference>
<comment type="caution">
    <text evidence="10">The sequence shown here is derived from an EMBL/GenBank/DDBJ whole genome shotgun (WGS) entry which is preliminary data.</text>
</comment>
<dbReference type="Pfam" id="PF00271">
    <property type="entry name" value="Helicase_C"/>
    <property type="match status" value="1"/>
</dbReference>
<evidence type="ECO:0000256" key="7">
    <source>
        <dbReference type="ARBA" id="ARBA00044550"/>
    </source>
</evidence>
<feature type="domain" description="Helicase C-terminal" evidence="9">
    <location>
        <begin position="219"/>
        <end position="373"/>
    </location>
</feature>
<dbReference type="SUPFAM" id="SSF52540">
    <property type="entry name" value="P-loop containing nucleoside triphosphate hydrolases"/>
    <property type="match status" value="1"/>
</dbReference>
<evidence type="ECO:0000256" key="2">
    <source>
        <dbReference type="ARBA" id="ARBA00022801"/>
    </source>
</evidence>
<dbReference type="SMART" id="SM00490">
    <property type="entry name" value="HELICc"/>
    <property type="match status" value="1"/>
</dbReference>
<dbReference type="InterPro" id="IPR001650">
    <property type="entry name" value="Helicase_C-like"/>
</dbReference>
<dbReference type="InterPro" id="IPR032284">
    <property type="entry name" value="RecQ_Zn-bd"/>
</dbReference>
<dbReference type="RefSeq" id="WP_381443569.1">
    <property type="nucleotide sequence ID" value="NZ_JBHSNP010000011.1"/>
</dbReference>
<dbReference type="Pfam" id="PF16124">
    <property type="entry name" value="RecQ_Zn_bind"/>
    <property type="match status" value="1"/>
</dbReference>
<name>A0ABW0TZ70_9BACL</name>
<evidence type="ECO:0000313" key="11">
    <source>
        <dbReference type="Proteomes" id="UP001596071"/>
    </source>
</evidence>
<keyword evidence="2 10" id="KW-0378">Hydrolase</keyword>
<dbReference type="EMBL" id="JBHSNP010000011">
    <property type="protein sequence ID" value="MFC5603234.1"/>
    <property type="molecule type" value="Genomic_DNA"/>
</dbReference>
<sequence length="479" mass="54436">MMDLKKILQERFGYANFRLGQEEVIRHVLDNRDTVAILPTGMGKSLCYQLPGSIMEGSVLIVSPLVSLMEDQAMRMRQNGEKRVIALNSFLPFNERKRIIGQLQNFKFIFISPEMLSQEAFARKLNGLLISLVVVDEAHCISQWGFDFRPDYLRIGEFLKKGNRPPILALTATADEKVLNDIQRYLRMEKPIIQRHSLDRPNISYSIREVNSAFEKTAWIKERVATTVGPGIIYASSRKRADELAMELQLEGVAVQSYHAGKDQEDRSIIQEQFLNGELEWICATNAFGMGVHKDDIRQVIHDHLPPTIAAYIQEVGRAGRDGRQAAATLLYVPADEHTTSFIIQSDMPSEEEIRHYNTMISEGHPSEKAAELASLTETGKRVIDYYTERYSLNDILLRLKGLADEKTEQLQQMMHLIKSGTCIRQNALSYFGESCQSKPDECCSNCGLGTSDWLQESENRKSAKERVSWDERITILLG</sequence>
<evidence type="ECO:0000259" key="8">
    <source>
        <dbReference type="PROSITE" id="PS51192"/>
    </source>
</evidence>
<dbReference type="InterPro" id="IPR027417">
    <property type="entry name" value="P-loop_NTPase"/>
</dbReference>
<dbReference type="InterPro" id="IPR002464">
    <property type="entry name" value="DNA/RNA_helicase_DEAH_CS"/>
</dbReference>
<dbReference type="Pfam" id="PF00270">
    <property type="entry name" value="DEAD"/>
    <property type="match status" value="1"/>
</dbReference>
<dbReference type="PANTHER" id="PTHR13710:SF84">
    <property type="entry name" value="ATP-DEPENDENT DNA HELICASE RECS-RELATED"/>
    <property type="match status" value="1"/>
</dbReference>
<keyword evidence="4" id="KW-0067">ATP-binding</keyword>
<dbReference type="PROSITE" id="PS51194">
    <property type="entry name" value="HELICASE_CTER"/>
    <property type="match status" value="1"/>
</dbReference>
<evidence type="ECO:0000256" key="4">
    <source>
        <dbReference type="ARBA" id="ARBA00022840"/>
    </source>
</evidence>
<protein>
    <recommendedName>
        <fullName evidence="6">ATP-dependent DNA helicase RecQ</fullName>
    </recommendedName>
    <alternativeName>
        <fullName evidence="7">DNA 3'-5' helicase RecQ</fullName>
    </alternativeName>
</protein>
<dbReference type="SMART" id="SM00487">
    <property type="entry name" value="DEXDc"/>
    <property type="match status" value="1"/>
</dbReference>
<organism evidence="10 11">
    <name type="scientific">Sporosarcina koreensis</name>
    <dbReference type="NCBI Taxonomy" id="334735"/>
    <lineage>
        <taxon>Bacteria</taxon>
        <taxon>Bacillati</taxon>
        <taxon>Bacillota</taxon>
        <taxon>Bacilli</taxon>
        <taxon>Bacillales</taxon>
        <taxon>Caryophanaceae</taxon>
        <taxon>Sporosarcina</taxon>
    </lineage>
</organism>
<evidence type="ECO:0000313" key="10">
    <source>
        <dbReference type="EMBL" id="MFC5603234.1"/>
    </source>
</evidence>
<gene>
    <name evidence="10" type="ORF">ACFPTP_08355</name>
</gene>
<dbReference type="NCBIfam" id="TIGR00614">
    <property type="entry name" value="recQ_fam"/>
    <property type="match status" value="1"/>
</dbReference>
<keyword evidence="3 10" id="KW-0347">Helicase</keyword>
<evidence type="ECO:0000256" key="5">
    <source>
        <dbReference type="ARBA" id="ARBA00023125"/>
    </source>
</evidence>
<evidence type="ECO:0000259" key="9">
    <source>
        <dbReference type="PROSITE" id="PS51194"/>
    </source>
</evidence>
<dbReference type="PANTHER" id="PTHR13710">
    <property type="entry name" value="DNA HELICASE RECQ FAMILY MEMBER"/>
    <property type="match status" value="1"/>
</dbReference>
<dbReference type="GO" id="GO:0003678">
    <property type="term" value="F:DNA helicase activity"/>
    <property type="evidence" value="ECO:0007669"/>
    <property type="project" value="UniProtKB-EC"/>
</dbReference>
<keyword evidence="11" id="KW-1185">Reference proteome</keyword>
<evidence type="ECO:0000256" key="3">
    <source>
        <dbReference type="ARBA" id="ARBA00022806"/>
    </source>
</evidence>
<keyword evidence="5" id="KW-0238">DNA-binding</keyword>
<keyword evidence="1" id="KW-0547">Nucleotide-binding</keyword>
<dbReference type="Proteomes" id="UP001596071">
    <property type="component" value="Unassembled WGS sequence"/>
</dbReference>
<evidence type="ECO:0000256" key="1">
    <source>
        <dbReference type="ARBA" id="ARBA00022741"/>
    </source>
</evidence>
<feature type="domain" description="Helicase ATP-binding" evidence="8">
    <location>
        <begin position="25"/>
        <end position="192"/>
    </location>
</feature>
<dbReference type="GO" id="GO:0016787">
    <property type="term" value="F:hydrolase activity"/>
    <property type="evidence" value="ECO:0007669"/>
    <property type="project" value="UniProtKB-KW"/>
</dbReference>
<proteinExistence type="predicted"/>
<evidence type="ECO:0000256" key="6">
    <source>
        <dbReference type="ARBA" id="ARBA00044535"/>
    </source>
</evidence>
<dbReference type="Gene3D" id="3.40.50.300">
    <property type="entry name" value="P-loop containing nucleotide triphosphate hydrolases"/>
    <property type="match status" value="2"/>
</dbReference>
<dbReference type="PROSITE" id="PS00690">
    <property type="entry name" value="DEAH_ATP_HELICASE"/>
    <property type="match status" value="1"/>
</dbReference>
<dbReference type="InterPro" id="IPR011545">
    <property type="entry name" value="DEAD/DEAH_box_helicase_dom"/>
</dbReference>
<reference evidence="11" key="1">
    <citation type="journal article" date="2019" name="Int. J. Syst. Evol. Microbiol.">
        <title>The Global Catalogue of Microorganisms (GCM) 10K type strain sequencing project: providing services to taxonomists for standard genome sequencing and annotation.</title>
        <authorList>
            <consortium name="The Broad Institute Genomics Platform"/>
            <consortium name="The Broad Institute Genome Sequencing Center for Infectious Disease"/>
            <person name="Wu L."/>
            <person name="Ma J."/>
        </authorList>
    </citation>
    <scope>NUCLEOTIDE SEQUENCE [LARGE SCALE GENOMIC DNA]</scope>
    <source>
        <strain evidence="11">KACC 11299</strain>
    </source>
</reference>
<dbReference type="InterPro" id="IPR004589">
    <property type="entry name" value="DNA_helicase_ATP-dep_RecQ"/>
</dbReference>
<dbReference type="InterPro" id="IPR014001">
    <property type="entry name" value="Helicase_ATP-bd"/>
</dbReference>
<dbReference type="PROSITE" id="PS51192">
    <property type="entry name" value="HELICASE_ATP_BIND_1"/>
    <property type="match status" value="1"/>
</dbReference>